<proteinExistence type="predicted"/>
<dbReference type="Proteomes" id="UP000178448">
    <property type="component" value="Unassembled WGS sequence"/>
</dbReference>
<evidence type="ECO:0000259" key="1">
    <source>
        <dbReference type="Pfam" id="PF00535"/>
    </source>
</evidence>
<dbReference type="CDD" id="cd02511">
    <property type="entry name" value="Beta4Glucosyltransferase"/>
    <property type="match status" value="1"/>
</dbReference>
<evidence type="ECO:0000313" key="2">
    <source>
        <dbReference type="EMBL" id="OGG03761.1"/>
    </source>
</evidence>
<evidence type="ECO:0000313" key="3">
    <source>
        <dbReference type="Proteomes" id="UP000178448"/>
    </source>
</evidence>
<name>A0A1F5YU63_9BACT</name>
<dbReference type="PANTHER" id="PTHR43630">
    <property type="entry name" value="POLY-BETA-1,6-N-ACETYL-D-GLUCOSAMINE SYNTHASE"/>
    <property type="match status" value="1"/>
</dbReference>
<dbReference type="InterPro" id="IPR029044">
    <property type="entry name" value="Nucleotide-diphossugar_trans"/>
</dbReference>
<reference evidence="2 3" key="1">
    <citation type="journal article" date="2016" name="Nat. Commun.">
        <title>Thousands of microbial genomes shed light on interconnected biogeochemical processes in an aquifer system.</title>
        <authorList>
            <person name="Anantharaman K."/>
            <person name="Brown C.T."/>
            <person name="Hug L.A."/>
            <person name="Sharon I."/>
            <person name="Castelle C.J."/>
            <person name="Probst A.J."/>
            <person name="Thomas B.C."/>
            <person name="Singh A."/>
            <person name="Wilkins M.J."/>
            <person name="Karaoz U."/>
            <person name="Brodie E.L."/>
            <person name="Williams K.H."/>
            <person name="Hubbard S.S."/>
            <person name="Banfield J.F."/>
        </authorList>
    </citation>
    <scope>NUCLEOTIDE SEQUENCE [LARGE SCALE GENOMIC DNA]</scope>
</reference>
<sequence>MHKINNLLIIVLITHNSKDTIVKSIRSTSQINNSNFKITCADNYSTDDTVKIIKNYGGKVYLTRETNFGKLKQFIVSKATGEWVLVLDSDEEVTPELGSQISKVINSPESKFDGYRIPYRNYCLGKPVTHGGEHYSKLILFRRGKGRVDPAWIHEEVTVNGRVGELSGYMNHYSYRSIPQIFAKFTDYSGRMARKAAENGEKATLRNLFLHAPHMFWSRFVTSRGYKDGWRGLLLAAAFAYMEQMAYINLAFRRY</sequence>
<organism evidence="2 3">
    <name type="scientific">Candidatus Gottesmanbacteria bacterium RBG_16_52_11</name>
    <dbReference type="NCBI Taxonomy" id="1798374"/>
    <lineage>
        <taxon>Bacteria</taxon>
        <taxon>Candidatus Gottesmaniibacteriota</taxon>
    </lineage>
</organism>
<dbReference type="EMBL" id="MFJD01000006">
    <property type="protein sequence ID" value="OGG03761.1"/>
    <property type="molecule type" value="Genomic_DNA"/>
</dbReference>
<gene>
    <name evidence="2" type="ORF">A2Z33_04710</name>
</gene>
<dbReference type="Pfam" id="PF00535">
    <property type="entry name" value="Glycos_transf_2"/>
    <property type="match status" value="1"/>
</dbReference>
<dbReference type="SUPFAM" id="SSF53448">
    <property type="entry name" value="Nucleotide-diphospho-sugar transferases"/>
    <property type="match status" value="1"/>
</dbReference>
<accession>A0A1F5YU63</accession>
<comment type="caution">
    <text evidence="2">The sequence shown here is derived from an EMBL/GenBank/DDBJ whole genome shotgun (WGS) entry which is preliminary data.</text>
</comment>
<dbReference type="Gene3D" id="3.90.550.10">
    <property type="entry name" value="Spore Coat Polysaccharide Biosynthesis Protein SpsA, Chain A"/>
    <property type="match status" value="1"/>
</dbReference>
<dbReference type="PANTHER" id="PTHR43630:SF2">
    <property type="entry name" value="GLYCOSYLTRANSFERASE"/>
    <property type="match status" value="1"/>
</dbReference>
<dbReference type="InterPro" id="IPR001173">
    <property type="entry name" value="Glyco_trans_2-like"/>
</dbReference>
<dbReference type="STRING" id="1798374.A2Z33_04710"/>
<feature type="domain" description="Glycosyltransferase 2-like" evidence="1">
    <location>
        <begin position="10"/>
        <end position="130"/>
    </location>
</feature>
<protein>
    <recommendedName>
        <fullName evidence="1">Glycosyltransferase 2-like domain-containing protein</fullName>
    </recommendedName>
</protein>
<dbReference type="AlphaFoldDB" id="A0A1F5YU63"/>